<evidence type="ECO:0000256" key="4">
    <source>
        <dbReference type="SAM" id="MobiDB-lite"/>
    </source>
</evidence>
<keyword evidence="2" id="KW-0732">Signal</keyword>
<dbReference type="PANTHER" id="PTHR24366">
    <property type="entry name" value="IG(IMMUNOGLOBULIN) AND LRR(LEUCINE RICH REPEAT) DOMAINS"/>
    <property type="match status" value="1"/>
</dbReference>
<dbReference type="STRING" id="312017.Q24BD5"/>
<dbReference type="PROSITE" id="PS51450">
    <property type="entry name" value="LRR"/>
    <property type="match status" value="1"/>
</dbReference>
<dbReference type="RefSeq" id="XP_001025339.2">
    <property type="nucleotide sequence ID" value="XM_001025339.2"/>
</dbReference>
<feature type="compositionally biased region" description="Acidic residues" evidence="4">
    <location>
        <begin position="510"/>
        <end position="523"/>
    </location>
</feature>
<dbReference type="SUPFAM" id="SSF52058">
    <property type="entry name" value="L domain-like"/>
    <property type="match status" value="1"/>
</dbReference>
<sequence length="1847" mass="218040">MIFQQQSQLQRNNSGVITQLTLDEINRIYDSRKKIDLKKLEFQSDNYKLVTINGISQFPNLAKVSHINLESNELKNINELSEFPELEYLNASYNKIESYELKTPKLKKLYLSHNYIKQIFHSADYFLNLIVLDVSHNNITLITEEQIIGFKVLKKFYFQHNKVQFRDSSVLHQLLIGLSQLQNLEEVNALNNPFIDTYKSSEWPNRLAYYMMTENLRALKINELEYKPSQYNTLLKNLKNLENMYDGKKKPSKNVDEKDIIQVQDMVDQIENCNNNPVQCFTYLQRLSEDVDKLIQNPLNWTKTFFSKIPVEQISIRKQIDEFLQNCLLFLNTQQSHAKNLLYPLAKMTKITTNDFGQKCFEVINEVAKTSDRSQSDLKKILREICFKYTYKRDLEKVPLHVIRGLIETVKIFEEPFIHNQVHLSRVNCWLDQMVVRYSQNTFVIQNNIYQIDESILEFLSLICKEPEKVKLFCKKTTNEFLDENFGKNEGQNMIVTHDEEEEQDKKNNEEDERNDQQEEDENEDNQINFFDRLIYLFSIIVNSKYSTQYINCLQIFYNACQCDEEVGQKVAEQFLNTRSKNINFMQILEDEIANYLRILKQGNNTLNDGQKSISKEELANRYLKFSELIKTYGAIYHYHEFKKKELQEQSGILHDLLLIVSLEFVDPILLAAICEFTRNLLDNKTIVQNKENLNTIKSKTQKLGQLLSYLGDTKYEQLCKYLGLNAVNLMHQNDERIQSLIREIVLLFKWFSEKQTKWQNQNQGEKKKQDFELEYESVSSFLEQQGRENNLFKCLAIPNDDVRLVIVECLMTMPIEQWKSQQICVLFNIANGYKSLGAGKTEKVLSNIFMIASKFCILSDEKKSKDFEIIYAENSVLDVQKVLLIDMERDLREDPDEEQEKIELAIACVNFLISLSAKFELRKLAKSQQIGTTLKKVLLLEEEYLPDSAIPIEIERTWAGRFLHYILPILQGKDSLYPYSYISFRILCRIADNLQRKGEEQAEDLKEFDYLYKYEEIYKKKYKRFQERKSNELKLWDQLKEIEVQQDQSQLYLDDVEYAKEIQQVMNCNLIQVLINFLIGNNQSQKSMVLESDLKMQFQELQLEYEFKEQMLSIIYKLRDKIFHSKTDQIDDLELDLNFKKGELSKKDRELLYSKSHRDLITKGYILLHNEIDEQKIQDHLDQAIQQPIVSAQQYNMKNASNVKKQFLHQDHAQEELLENFEEEKVKKKSKKSKLKNIRATSQVPKKLRVLMVSSLLRCIYALCINSDKQTKKQITTVLEAKANIKNLTCLCDWAGWSEGNIAAKYLWIINFILDQSQESRKIEYIYNYEIIAKVCHRITKIIERKLLEDEKSPISEDDKIIMKELCSALSTMMQNICKFNWNSLITDEGNPDDKKDSTNKKIDKLPKEELEQFLLKCNLICTETLLLKILPFQQFKTFISIACFFMKSSTEFAKKVESPLEISTRELVMISLSNLIGTYICGINSKRQDVMRIFTYAEVFEKKVIRKSYLQNILDICSYKSFEFILEKIIEAENKQEGRSNKLLCAFHIHYRDVNMGKYQNGFLVRLKQDIRIYKYDRNTFLNTLESADISLFKKISRVRFIRESDIDECLTAETHQRIILKMGSEFLNVLFLNEKQGDIFLRTIKNKTRKDTFIAEALAYRLNSINQKDKGAKNQQQHIKNYLQWVCVNPELPQDRDNETNIQNKTLILLDNQQILFFQENQKHWIYLQNREGMQLELEQTNNTPAAGKSKKSKSQSQVSIYNEQQLNKIQNYFQPVFEPIKINSQIKQVIYDQTIVTQVMIKTAKVYKLLFMGDEERENFRSHMILRINNLTKWNQRFDKVEI</sequence>
<dbReference type="Proteomes" id="UP000009168">
    <property type="component" value="Unassembled WGS sequence"/>
</dbReference>
<evidence type="ECO:0000313" key="5">
    <source>
        <dbReference type="EMBL" id="EAS05094.2"/>
    </source>
</evidence>
<evidence type="ECO:0000256" key="1">
    <source>
        <dbReference type="ARBA" id="ARBA00022614"/>
    </source>
</evidence>
<dbReference type="KEGG" id="tet:TTHERM_01287970"/>
<dbReference type="InParanoid" id="Q24BD5"/>
<dbReference type="OrthoDB" id="660555at2759"/>
<evidence type="ECO:0000313" key="6">
    <source>
        <dbReference type="Proteomes" id="UP000009168"/>
    </source>
</evidence>
<dbReference type="eggNOG" id="ENOG502SHA8">
    <property type="taxonomic scope" value="Eukaryota"/>
</dbReference>
<dbReference type="Pfam" id="PF13855">
    <property type="entry name" value="LRR_8"/>
    <property type="match status" value="1"/>
</dbReference>
<dbReference type="Gene3D" id="3.80.10.10">
    <property type="entry name" value="Ribonuclease Inhibitor"/>
    <property type="match status" value="1"/>
</dbReference>
<evidence type="ECO:0000256" key="3">
    <source>
        <dbReference type="ARBA" id="ARBA00022737"/>
    </source>
</evidence>
<name>Q24BD5_TETTS</name>
<keyword evidence="1" id="KW-0433">Leucine-rich repeat</keyword>
<dbReference type="InterPro" id="IPR001611">
    <property type="entry name" value="Leu-rich_rpt"/>
</dbReference>
<accession>Q24BD5</accession>
<feature type="region of interest" description="Disordered" evidence="4">
    <location>
        <begin position="499"/>
        <end position="523"/>
    </location>
</feature>
<keyword evidence="6" id="KW-1185">Reference proteome</keyword>
<reference evidence="6" key="1">
    <citation type="journal article" date="2006" name="PLoS Biol.">
        <title>Macronuclear genome sequence of the ciliate Tetrahymena thermophila, a model eukaryote.</title>
        <authorList>
            <person name="Eisen J.A."/>
            <person name="Coyne R.S."/>
            <person name="Wu M."/>
            <person name="Wu D."/>
            <person name="Thiagarajan M."/>
            <person name="Wortman J.R."/>
            <person name="Badger J.H."/>
            <person name="Ren Q."/>
            <person name="Amedeo P."/>
            <person name="Jones K.M."/>
            <person name="Tallon L.J."/>
            <person name="Delcher A.L."/>
            <person name="Salzberg S.L."/>
            <person name="Silva J.C."/>
            <person name="Haas B.J."/>
            <person name="Majoros W.H."/>
            <person name="Farzad M."/>
            <person name="Carlton J.M."/>
            <person name="Smith R.K. Jr."/>
            <person name="Garg J."/>
            <person name="Pearlman R.E."/>
            <person name="Karrer K.M."/>
            <person name="Sun L."/>
            <person name="Manning G."/>
            <person name="Elde N.C."/>
            <person name="Turkewitz A.P."/>
            <person name="Asai D.J."/>
            <person name="Wilkes D.E."/>
            <person name="Wang Y."/>
            <person name="Cai H."/>
            <person name="Collins K."/>
            <person name="Stewart B.A."/>
            <person name="Lee S.R."/>
            <person name="Wilamowska K."/>
            <person name="Weinberg Z."/>
            <person name="Ruzzo W.L."/>
            <person name="Wloga D."/>
            <person name="Gaertig J."/>
            <person name="Frankel J."/>
            <person name="Tsao C.-C."/>
            <person name="Gorovsky M.A."/>
            <person name="Keeling P.J."/>
            <person name="Waller R.F."/>
            <person name="Patron N.J."/>
            <person name="Cherry J.M."/>
            <person name="Stover N.A."/>
            <person name="Krieger C.J."/>
            <person name="del Toro C."/>
            <person name="Ryder H.F."/>
            <person name="Williamson S.C."/>
            <person name="Barbeau R.A."/>
            <person name="Hamilton E.P."/>
            <person name="Orias E."/>
        </authorList>
    </citation>
    <scope>NUCLEOTIDE SEQUENCE [LARGE SCALE GENOMIC DNA]</scope>
    <source>
        <strain evidence="6">SB210</strain>
    </source>
</reference>
<dbReference type="EMBL" id="GG662410">
    <property type="protein sequence ID" value="EAS05094.2"/>
    <property type="molecule type" value="Genomic_DNA"/>
</dbReference>
<protein>
    <recommendedName>
        <fullName evidence="7">Leucine rich repeat protein</fullName>
    </recommendedName>
</protein>
<evidence type="ECO:0008006" key="7">
    <source>
        <dbReference type="Google" id="ProtNLM"/>
    </source>
</evidence>
<proteinExistence type="predicted"/>
<dbReference type="GeneID" id="7824583"/>
<organism evidence="5 6">
    <name type="scientific">Tetrahymena thermophila (strain SB210)</name>
    <dbReference type="NCBI Taxonomy" id="312017"/>
    <lineage>
        <taxon>Eukaryota</taxon>
        <taxon>Sar</taxon>
        <taxon>Alveolata</taxon>
        <taxon>Ciliophora</taxon>
        <taxon>Intramacronucleata</taxon>
        <taxon>Oligohymenophorea</taxon>
        <taxon>Hymenostomatida</taxon>
        <taxon>Tetrahymenina</taxon>
        <taxon>Tetrahymenidae</taxon>
        <taxon>Tetrahymena</taxon>
    </lineage>
</organism>
<dbReference type="HOGENOM" id="CLU_238569_0_0_1"/>
<evidence type="ECO:0000256" key="2">
    <source>
        <dbReference type="ARBA" id="ARBA00022729"/>
    </source>
</evidence>
<gene>
    <name evidence="5" type="ORF">TTHERM_01287970</name>
</gene>
<dbReference type="PANTHER" id="PTHR24366:SF161">
    <property type="entry name" value="TIR DOMAIN-CONTAINING PROTEIN"/>
    <property type="match status" value="1"/>
</dbReference>
<keyword evidence="3" id="KW-0677">Repeat</keyword>
<dbReference type="InterPro" id="IPR032675">
    <property type="entry name" value="LRR_dom_sf"/>
</dbReference>